<feature type="domain" description="EGF-like" evidence="15">
    <location>
        <begin position="868"/>
        <end position="910"/>
    </location>
</feature>
<dbReference type="InterPro" id="IPR056806">
    <property type="entry name" value="EGF_STAB1-2"/>
</dbReference>
<dbReference type="Pfam" id="PF00008">
    <property type="entry name" value="EGF"/>
    <property type="match status" value="2"/>
</dbReference>
<keyword evidence="5 13" id="KW-0472">Membrane</keyword>
<evidence type="ECO:0000256" key="12">
    <source>
        <dbReference type="SAM" id="MobiDB-lite"/>
    </source>
</evidence>
<dbReference type="PANTHER" id="PTHR24038">
    <property type="entry name" value="STABILIN"/>
    <property type="match status" value="1"/>
</dbReference>
<dbReference type="Gene3D" id="3.10.100.10">
    <property type="entry name" value="Mannose-Binding Protein A, subunit A"/>
    <property type="match status" value="1"/>
</dbReference>
<feature type="domain" description="Link" evidence="17">
    <location>
        <begin position="2194"/>
        <end position="2287"/>
    </location>
</feature>
<dbReference type="SMART" id="SM00180">
    <property type="entry name" value="EGF_Lam"/>
    <property type="match status" value="3"/>
</dbReference>
<dbReference type="PROSITE" id="PS01186">
    <property type="entry name" value="EGF_2"/>
    <property type="match status" value="13"/>
</dbReference>
<keyword evidence="14" id="KW-0732">Signal</keyword>
<dbReference type="SMART" id="SM00445">
    <property type="entry name" value="LINK"/>
    <property type="match status" value="1"/>
</dbReference>
<feature type="disulfide bond" evidence="10">
    <location>
        <begin position="1395"/>
        <end position="1412"/>
    </location>
</feature>
<dbReference type="InterPro" id="IPR001881">
    <property type="entry name" value="EGF-like_Ca-bd_dom"/>
</dbReference>
<dbReference type="InterPro" id="IPR036378">
    <property type="entry name" value="FAS1_dom_sf"/>
</dbReference>
<dbReference type="InterPro" id="IPR002049">
    <property type="entry name" value="LE_dom"/>
</dbReference>
<feature type="domain" description="EGF-like" evidence="15">
    <location>
        <begin position="1467"/>
        <end position="1508"/>
    </location>
</feature>
<gene>
    <name evidence="19" type="primary">STAB2</name>
</gene>
<feature type="domain" description="EGF-like" evidence="15">
    <location>
        <begin position="737"/>
        <end position="777"/>
    </location>
</feature>
<feature type="disulfide bond" evidence="10">
    <location>
        <begin position="1414"/>
        <end position="1423"/>
    </location>
</feature>
<dbReference type="PROSITE" id="PS00022">
    <property type="entry name" value="EGF_1"/>
    <property type="match status" value="7"/>
</dbReference>
<evidence type="ECO:0000256" key="14">
    <source>
        <dbReference type="SAM" id="SignalP"/>
    </source>
</evidence>
<dbReference type="InterPro" id="IPR000538">
    <property type="entry name" value="Link_dom"/>
</dbReference>
<evidence type="ECO:0000313" key="18">
    <source>
        <dbReference type="Proteomes" id="UP000515159"/>
    </source>
</evidence>
<keyword evidence="2 10" id="KW-0245">EGF-like domain</keyword>
<dbReference type="RefSeq" id="XP_033807630.1">
    <property type="nucleotide sequence ID" value="XM_033951739.1"/>
</dbReference>
<evidence type="ECO:0000256" key="1">
    <source>
        <dbReference type="ARBA" id="ARBA00004479"/>
    </source>
</evidence>
<feature type="region of interest" description="Disordered" evidence="12">
    <location>
        <begin position="2521"/>
        <end position="2540"/>
    </location>
</feature>
<feature type="domain" description="EGF-like" evidence="15">
    <location>
        <begin position="2119"/>
        <end position="2161"/>
    </location>
</feature>
<dbReference type="Pfam" id="PF02469">
    <property type="entry name" value="Fasciclin"/>
    <property type="match status" value="7"/>
</dbReference>
<reference evidence="19" key="1">
    <citation type="submission" date="2025-08" db="UniProtKB">
        <authorList>
            <consortium name="RefSeq"/>
        </authorList>
    </citation>
    <scope>IDENTIFICATION</scope>
</reference>
<dbReference type="SUPFAM" id="SSF82153">
    <property type="entry name" value="FAS1 domain"/>
    <property type="match status" value="7"/>
</dbReference>
<evidence type="ECO:0000256" key="3">
    <source>
        <dbReference type="ARBA" id="ARBA00022692"/>
    </source>
</evidence>
<evidence type="ECO:0000256" key="4">
    <source>
        <dbReference type="ARBA" id="ARBA00022989"/>
    </source>
</evidence>
<dbReference type="Pfam" id="PF12947">
    <property type="entry name" value="EGF_3"/>
    <property type="match status" value="10"/>
</dbReference>
<dbReference type="FunFam" id="2.10.25.10:FF:000040">
    <property type="entry name" value="Stabilin 2"/>
    <property type="match status" value="5"/>
</dbReference>
<sequence length="2555" mass="278255">MEARQMFFFLALCVAAISSNPKASSAAQVQNRCDEYALIPAKSVCQSCSLSLKFNCSKGYTQTTIGVGIRDCRYYIETKTQSFSLPGCRHVCIKKYTLPRCCPAHWGLDCLECPGGAKSPCKKRGSCSDGIQGNGTCTCQEGFGGTACETCSEDNLFGANCNSVCSCVHGLCNNGINGDGTCTCLSGYAGRHCDQPLPECTKLQCPENTRCTSSTGGVLECACMPNYEGDGKQCKPINPCTKTICSPNADCIYLGPNMHKCTCQEGYKGDGLVCLPFDPCQENFGDCPTNSSVCKYDGPGKFHCECKEGYNSFQIGIGCNLPDICSVLNPCHKNAKCTTVAPKRTQCTCNTGYVGDGLLCYGNILERIRDLNIEPGGTWKGKLTSAISLFDAAYSWSLSALGPFTALVPTNNGFKGVNMKNILDNKNYAQFFAKLHIIAGQLTTDSFNNTDTIYTLTGKSGEVTNEGKDGPFKIRIHGSKKKSKIIEGNIIASNGLLHIVDKAMDNVEPALESNTEKTIMEILEDNGRYNKFKSLLQKTNLGEDLTKDGPYSIFVPNNEALDGMKNGTLDHLLSTQGSKKLLELLRHHIIPSVKLDVANLISFRRILSMANQLIQFNTTNNGQILVDGEEIEEADVAAKNGQIYILNGVLIPPSIVPILPHQCNETKTELILGPCKSCYLIISSACPPNSKATNMFSNNCNYVLKKFGENYPRIGCARFCNSTIVVPKCCKGFYGPDCSPCPGGYSNPCSGNGECNDGMNGNGTCICDEGFQGSLCQFCSNPDKYGIRCDKSCPCLHGICDNRIDGDGNCLPGSCTSGYAGNLCDKKTAPCGPFVQYCHAHANCEYSDGVPSCICKPGYEGDGTTCKEVNVCSASNSSLCNSNAECVQTGLGTYKCVCLPGWAGNGLDCSAINNCFLPSNGGCHVNSTCIYIGPGQSDCECKKGFRGDGIQCEPINTCLEQEQKCHYLATCQQTSFGLWKCVCQEGYEGDGTICYGNALNMLASLSEAAAFYRLINDATINTMMSEAKNITVLVPSLQAMKNMNQEDKAFWTSKDNSPTLLKYHVLNSLYTLDFLQNMSSPSPLATTLQSQFLHLMKENGNVTIEGSNIIVADIAATNGIIHLIDKVLTPDRIISPVQPDLMTQLHQKPNYSNFMGYIIQYGLLNTIEEAGSYTVFAPSNEAIETYIRNTKSVSLGENIIRYHIILGERLLKDDLHSGMHRETMLGSSYEVEFFINKDQLFVNEAAINYTNLSTNKGVIHGLESVLEIEMNRCDHNYTQILKGECHECWLMPVCPEKTKLISKTREHCYRRYRSSYYGCRPSCAREIITKQCCAGFYGQQCMVCPGQKKNPCFGNGICRDGINGTGTCQCAEGFSGTACELCVKGKYGSKCDQECPCIHGKCNEGIEGDGSCDCDFGWRGVKCEYEIKNDECSKTCHTSANCIVNSDGKAFCKCAAGFTGNGTLCTAIDACEISNGGCSVKAKCKKTSPGNRECICNADYTGDGIVCLEIDPCSENNGGCDTNAECSKTGANKFECNCLRGYSGNGKICRSINPCLAGNGGCSWNALCNHTGPAERTCTCKRGHIGDGIECRGTISQDLAKNPNVTLFNNYLTINGMKALSDAGPYTVFVPIDASNEELQIWKTIGLMPQILEYHIVTCKQLFFSELTSMTAVTSLQGESIQITSSQNTVYLNNKSKIITSDLLYTNGIVHIVDKVLFPQEMLHKKSYSATSKLESLTDVADHHGYTTFRSLLQDTGLLSLINDPIHKPVTLFWPSDKTIKALPKEQQDFLFNKQNKDKLVECLKFHVIRDAKIMSSDFLSRSSLKTLQGSDLSIKCGDDENIGALMLNTNTGQCKIVQRQLEFEGGIAYGIDCLLTPPSTGGRCNHMLTFTVEGECGFCTINPRCPSGSKPTGVTKECAGFSLRTRSSRFRCVMECLLVLWTEKCCNGYYGRDCQACPGGPVTPCNNHGRCDDGLGGKGECSCIADFNGTACELCLPGKYGPDCKACECTMHGQCDEGSTGSGECSCETGWTGRLCETKLDLPPVCSPPCSENAICKEGNVCECNKHYDGDGITCTVVDLCKDNNGGCAASSKCTQSGVKVTCSCQKGYKGDGYVCMAIDLCADGLNGGCHEHAVCIMTGPGKRRCECKDHYIGDGVNCVVKELPINRCLLDNGLCHTDADCKDLHYHDTTVGIFHFKSPKGQYKLTYEEAKQACQDEGATIATYNQLSYSQKAGFHLCSAGWLDNKRLGYPTTYSSQKCGLGFVGIVDYGERVNLSETWDVYCFRVKDVECMCKVGYVGDGYTCSGNMLQVLSSFPMFANFLSKILAYADSSMKGKEFLNYLTNLSVQATLFAPRNDWLSENETLSERDIEYHVANESTLLYNDLANGSTLQTRISNKLLITSSDDLDHKLFTSQTQQNESRFVNGRAILQWDIFASNGIIHVISEPLKAPLELPAALHAGHGAAIFFITILVVGLMALTRYIYKKFSKGQFRFQRLKPDEKISVSALINRKSPSIVNPMYENSGSSPPESTFDQFSDTDDQQPVICHHLDLQ</sequence>
<dbReference type="SUPFAM" id="SSF57196">
    <property type="entry name" value="EGF/Laminin"/>
    <property type="match status" value="3"/>
</dbReference>
<dbReference type="CTD" id="55576"/>
<protein>
    <submittedName>
        <fullName evidence="19">Stabilin-2 isoform X1</fullName>
    </submittedName>
</protein>
<dbReference type="PROSITE" id="PS01248">
    <property type="entry name" value="EGF_LAM_1"/>
    <property type="match status" value="1"/>
</dbReference>
<feature type="disulfide bond" evidence="10">
    <location>
        <begin position="165"/>
        <end position="182"/>
    </location>
</feature>
<feature type="domain" description="EGF-like" evidence="15">
    <location>
        <begin position="321"/>
        <end position="361"/>
    </location>
</feature>
<dbReference type="InterPro" id="IPR024731">
    <property type="entry name" value="NELL2-like_EGF"/>
</dbReference>
<feature type="domain" description="FAS1" evidence="16">
    <location>
        <begin position="370"/>
        <end position="504"/>
    </location>
</feature>
<feature type="disulfide bond" evidence="11">
    <location>
        <begin position="2240"/>
        <end position="2261"/>
    </location>
</feature>
<dbReference type="PROSITE" id="PS50963">
    <property type="entry name" value="LINK_2"/>
    <property type="match status" value="1"/>
</dbReference>
<feature type="domain" description="FAS1" evidence="16">
    <location>
        <begin position="995"/>
        <end position="1128"/>
    </location>
</feature>
<proteinExistence type="predicted"/>
<dbReference type="GeneID" id="117363649"/>
<feature type="disulfide bond" evidence="10">
    <location>
        <begin position="1984"/>
        <end position="1993"/>
    </location>
</feature>
<evidence type="ECO:0000259" key="17">
    <source>
        <dbReference type="PROSITE" id="PS50963"/>
    </source>
</evidence>
<keyword evidence="3 13" id="KW-0812">Transmembrane</keyword>
<evidence type="ECO:0000256" key="9">
    <source>
        <dbReference type="ARBA" id="ARBA00023292"/>
    </source>
</evidence>
<dbReference type="GO" id="GO:0005041">
    <property type="term" value="F:low-density lipoprotein particle receptor activity"/>
    <property type="evidence" value="ECO:0007669"/>
    <property type="project" value="TreeGrafter"/>
</dbReference>
<dbReference type="FunFam" id="2.30.180.10:FF:000017">
    <property type="entry name" value="Stabilin 2"/>
    <property type="match status" value="1"/>
</dbReference>
<feature type="chain" id="PRO_5028379974" evidence="14">
    <location>
        <begin position="27"/>
        <end position="2555"/>
    </location>
</feature>
<dbReference type="Proteomes" id="UP000515159">
    <property type="component" value="Chromosome 7"/>
</dbReference>
<feature type="disulfide bond" evidence="10">
    <location>
        <begin position="2028"/>
        <end position="2037"/>
    </location>
</feature>
<keyword evidence="9" id="KW-0424">Laminin EGF-like domain</keyword>
<dbReference type="PROSITE" id="PS50213">
    <property type="entry name" value="FAS1"/>
    <property type="match status" value="7"/>
</dbReference>
<dbReference type="GO" id="GO:0007155">
    <property type="term" value="P:cell adhesion"/>
    <property type="evidence" value="ECO:0007669"/>
    <property type="project" value="InterPro"/>
</dbReference>
<feature type="domain" description="EGF-like" evidence="15">
    <location>
        <begin position="236"/>
        <end position="275"/>
    </location>
</feature>
<dbReference type="InParanoid" id="A0A6P8RQ76"/>
<evidence type="ECO:0000259" key="15">
    <source>
        <dbReference type="PROSITE" id="PS50026"/>
    </source>
</evidence>
<feature type="domain" description="EGF-like" evidence="15">
    <location>
        <begin position="2001"/>
        <end position="2038"/>
    </location>
</feature>
<keyword evidence="7" id="KW-0675">Receptor</keyword>
<feature type="domain" description="EGF-like" evidence="15">
    <location>
        <begin position="1342"/>
        <end position="1380"/>
    </location>
</feature>
<evidence type="ECO:0000256" key="13">
    <source>
        <dbReference type="SAM" id="Phobius"/>
    </source>
</evidence>
<feature type="signal peptide" evidence="14">
    <location>
        <begin position="1"/>
        <end position="26"/>
    </location>
</feature>
<feature type="domain" description="EGF-like" evidence="15">
    <location>
        <begin position="157"/>
        <end position="194"/>
    </location>
</feature>
<evidence type="ECO:0000256" key="7">
    <source>
        <dbReference type="ARBA" id="ARBA00023170"/>
    </source>
</evidence>
<dbReference type="SUPFAM" id="SSF56436">
    <property type="entry name" value="C-type lectin-like"/>
    <property type="match status" value="1"/>
</dbReference>
<dbReference type="Pfam" id="PF00193">
    <property type="entry name" value="Xlink"/>
    <property type="match status" value="1"/>
</dbReference>
<evidence type="ECO:0000256" key="6">
    <source>
        <dbReference type="ARBA" id="ARBA00023157"/>
    </source>
</evidence>
<evidence type="ECO:0000256" key="2">
    <source>
        <dbReference type="ARBA" id="ARBA00022536"/>
    </source>
</evidence>
<feature type="disulfide bond" evidence="10">
    <location>
        <begin position="139"/>
        <end position="148"/>
    </location>
</feature>
<feature type="disulfide bond" evidence="10">
    <location>
        <begin position="184"/>
        <end position="193"/>
    </location>
</feature>
<evidence type="ECO:0000256" key="11">
    <source>
        <dbReference type="PROSITE-ProRule" id="PRU00323"/>
    </source>
</evidence>
<dbReference type="FunFam" id="2.30.180.10:FF:000005">
    <property type="entry name" value="Stabilin 2"/>
    <property type="match status" value="2"/>
</dbReference>
<dbReference type="Gene3D" id="2.10.25.10">
    <property type="entry name" value="Laminin"/>
    <property type="match status" value="15"/>
</dbReference>
<dbReference type="GO" id="GO:0005509">
    <property type="term" value="F:calcium ion binding"/>
    <property type="evidence" value="ECO:0007669"/>
    <property type="project" value="InterPro"/>
</dbReference>
<keyword evidence="8" id="KW-0325">Glycoprotein</keyword>
<keyword evidence="6 10" id="KW-1015">Disulfide bond</keyword>
<dbReference type="InterPro" id="IPR016187">
    <property type="entry name" value="CTDL_fold"/>
</dbReference>
<organism evidence="18 19">
    <name type="scientific">Geotrypetes seraphini</name>
    <name type="common">Gaboon caecilian</name>
    <name type="synonym">Caecilia seraphini</name>
    <dbReference type="NCBI Taxonomy" id="260995"/>
    <lineage>
        <taxon>Eukaryota</taxon>
        <taxon>Metazoa</taxon>
        <taxon>Chordata</taxon>
        <taxon>Craniata</taxon>
        <taxon>Vertebrata</taxon>
        <taxon>Euteleostomi</taxon>
        <taxon>Amphibia</taxon>
        <taxon>Gymnophiona</taxon>
        <taxon>Geotrypetes</taxon>
    </lineage>
</organism>
<feature type="domain" description="EGF-like" evidence="15">
    <location>
        <begin position="1428"/>
        <end position="1466"/>
    </location>
</feature>
<evidence type="ECO:0000313" key="19">
    <source>
        <dbReference type="RefSeq" id="XP_033807630.1"/>
    </source>
</evidence>
<dbReference type="KEGG" id="gsh:117363649"/>
<evidence type="ECO:0000256" key="10">
    <source>
        <dbReference type="PROSITE-ProRule" id="PRU00076"/>
    </source>
</evidence>
<dbReference type="SMART" id="SM00179">
    <property type="entry name" value="EGF_CA"/>
    <property type="match status" value="6"/>
</dbReference>
<dbReference type="Gene3D" id="2.170.300.10">
    <property type="entry name" value="Tie2 ligand-binding domain superfamily"/>
    <property type="match status" value="1"/>
</dbReference>
<dbReference type="Gene3D" id="2.30.180.10">
    <property type="entry name" value="FAS1 domain"/>
    <property type="match status" value="7"/>
</dbReference>
<dbReference type="FunFam" id="3.10.100.10:FF:000001">
    <property type="entry name" value="Hyaluronan proteoglycan link protein 1"/>
    <property type="match status" value="1"/>
</dbReference>
<dbReference type="PANTHER" id="PTHR24038:SF0">
    <property type="entry name" value="STABILIN-2"/>
    <property type="match status" value="1"/>
</dbReference>
<feature type="domain" description="EGF-like" evidence="15">
    <location>
        <begin position="827"/>
        <end position="867"/>
    </location>
</feature>
<dbReference type="InterPro" id="IPR000782">
    <property type="entry name" value="FAS1_domain"/>
</dbReference>
<name>A0A6P8RQ76_GEOSA</name>
<dbReference type="FunCoup" id="A0A6P8RQ76">
    <property type="interactions" value="65"/>
</dbReference>
<feature type="disulfide bond" evidence="10">
    <location>
        <begin position="1432"/>
        <end position="1442"/>
    </location>
</feature>
<comment type="caution">
    <text evidence="10">Lacks conserved residue(s) required for the propagation of feature annotation.</text>
</comment>
<feature type="domain" description="FAS1" evidence="16">
    <location>
        <begin position="2307"/>
        <end position="2450"/>
    </location>
</feature>
<feature type="transmembrane region" description="Helical" evidence="13">
    <location>
        <begin position="2466"/>
        <end position="2486"/>
    </location>
</feature>
<dbReference type="GO" id="GO:0016020">
    <property type="term" value="C:membrane"/>
    <property type="evidence" value="ECO:0007669"/>
    <property type="project" value="UniProtKB-SubCell"/>
</dbReference>
<feature type="disulfide bond" evidence="11">
    <location>
        <begin position="2216"/>
        <end position="2285"/>
    </location>
</feature>
<dbReference type="Pfam" id="PF24887">
    <property type="entry name" value="EGF_STAB1-2"/>
    <property type="match status" value="2"/>
</dbReference>
<feature type="domain" description="EGF-like" evidence="15">
    <location>
        <begin position="1509"/>
        <end position="1550"/>
    </location>
</feature>
<evidence type="ECO:0000256" key="8">
    <source>
        <dbReference type="ARBA" id="ARBA00023180"/>
    </source>
</evidence>
<feature type="domain" description="EGF-like" evidence="15">
    <location>
        <begin position="1954"/>
        <end position="1994"/>
    </location>
</feature>
<keyword evidence="4 13" id="KW-1133">Transmembrane helix</keyword>
<evidence type="ECO:0000256" key="5">
    <source>
        <dbReference type="ARBA" id="ARBA00023136"/>
    </source>
</evidence>
<dbReference type="OrthoDB" id="286301at2759"/>
<dbReference type="InterPro" id="IPR016186">
    <property type="entry name" value="C-type_lectin-like/link_sf"/>
</dbReference>
<dbReference type="FunFam" id="2.30.180.10:FF:000020">
    <property type="entry name" value="Stabilin 2"/>
    <property type="match status" value="1"/>
</dbReference>
<dbReference type="SMART" id="SM00554">
    <property type="entry name" value="FAS1"/>
    <property type="match status" value="7"/>
</dbReference>
<feature type="domain" description="FAS1" evidence="16">
    <location>
        <begin position="1733"/>
        <end position="1876"/>
    </location>
</feature>
<feature type="domain" description="FAS1" evidence="16">
    <location>
        <begin position="1138"/>
        <end position="1266"/>
    </location>
</feature>
<feature type="disulfide bond" evidence="10">
    <location>
        <begin position="767"/>
        <end position="776"/>
    </location>
</feature>
<dbReference type="FunFam" id="2.30.180.10:FF:000018">
    <property type="entry name" value="Stabilin 2"/>
    <property type="match status" value="1"/>
</dbReference>
<feature type="domain" description="EGF-like" evidence="15">
    <location>
        <begin position="109"/>
        <end position="149"/>
    </location>
</feature>
<feature type="disulfide bond" evidence="10">
    <location>
        <begin position="1370"/>
        <end position="1379"/>
    </location>
</feature>
<feature type="domain" description="EGF-like" evidence="15">
    <location>
        <begin position="1387"/>
        <end position="1424"/>
    </location>
</feature>
<feature type="compositionally biased region" description="Polar residues" evidence="12">
    <location>
        <begin position="2521"/>
        <end position="2532"/>
    </location>
</feature>
<dbReference type="GO" id="GO:0005540">
    <property type="term" value="F:hyaluronic acid binding"/>
    <property type="evidence" value="ECO:0007669"/>
    <property type="project" value="InterPro"/>
</dbReference>
<dbReference type="InterPro" id="IPR000742">
    <property type="entry name" value="EGF"/>
</dbReference>
<dbReference type="SMART" id="SM00181">
    <property type="entry name" value="EGF"/>
    <property type="match status" value="23"/>
</dbReference>
<feature type="domain" description="FAS1" evidence="16">
    <location>
        <begin position="1592"/>
        <end position="1717"/>
    </location>
</feature>
<accession>A0A6P8RQ76</accession>
<dbReference type="GO" id="GO:0030169">
    <property type="term" value="F:low-density lipoprotein particle binding"/>
    <property type="evidence" value="ECO:0007669"/>
    <property type="project" value="TreeGrafter"/>
</dbReference>
<keyword evidence="18" id="KW-1185">Reference proteome</keyword>
<comment type="subcellular location">
    <subcellularLocation>
        <location evidence="1">Membrane</location>
        <topology evidence="1">Single-pass type I membrane protein</topology>
    </subcellularLocation>
</comment>
<dbReference type="SMART" id="SM00286">
    <property type="entry name" value="PTI"/>
    <property type="match status" value="9"/>
</dbReference>
<feature type="domain" description="EGF-like" evidence="15">
    <location>
        <begin position="196"/>
        <end position="235"/>
    </location>
</feature>
<feature type="domain" description="FAS1" evidence="16">
    <location>
        <begin position="516"/>
        <end position="650"/>
    </location>
</feature>
<feature type="domain" description="EGF-like" evidence="15">
    <location>
        <begin position="911"/>
        <end position="953"/>
    </location>
</feature>
<evidence type="ECO:0000259" key="16">
    <source>
        <dbReference type="PROSITE" id="PS50213"/>
    </source>
</evidence>
<feature type="domain" description="EGF-like" evidence="15">
    <location>
        <begin position="954"/>
        <end position="995"/>
    </location>
</feature>
<dbReference type="PROSITE" id="PS50026">
    <property type="entry name" value="EGF_3"/>
    <property type="match status" value="18"/>
</dbReference>